<protein>
    <submittedName>
        <fullName evidence="1">Uncharacterized protein</fullName>
    </submittedName>
</protein>
<organism evidence="1 2">
    <name type="scientific">Drouetiella hepatica Uher 2000/2452</name>
    <dbReference type="NCBI Taxonomy" id="904376"/>
    <lineage>
        <taxon>Bacteria</taxon>
        <taxon>Bacillati</taxon>
        <taxon>Cyanobacteriota</taxon>
        <taxon>Cyanophyceae</taxon>
        <taxon>Oculatellales</taxon>
        <taxon>Oculatellaceae</taxon>
        <taxon>Drouetiella</taxon>
    </lineage>
</organism>
<name>A0A951UKU8_9CYAN</name>
<comment type="caution">
    <text evidence="1">The sequence shown here is derived from an EMBL/GenBank/DDBJ whole genome shotgun (WGS) entry which is preliminary data.</text>
</comment>
<evidence type="ECO:0000313" key="2">
    <source>
        <dbReference type="Proteomes" id="UP000757435"/>
    </source>
</evidence>
<reference evidence="1" key="2">
    <citation type="journal article" date="2022" name="Microbiol. Resour. Announc.">
        <title>Metagenome Sequencing to Explore Phylogenomics of Terrestrial Cyanobacteria.</title>
        <authorList>
            <person name="Ward R.D."/>
            <person name="Stajich J.E."/>
            <person name="Johansen J.R."/>
            <person name="Huntemann M."/>
            <person name="Clum A."/>
            <person name="Foster B."/>
            <person name="Foster B."/>
            <person name="Roux S."/>
            <person name="Palaniappan K."/>
            <person name="Varghese N."/>
            <person name="Mukherjee S."/>
            <person name="Reddy T.B.K."/>
            <person name="Daum C."/>
            <person name="Copeland A."/>
            <person name="Chen I.A."/>
            <person name="Ivanova N.N."/>
            <person name="Kyrpides N.C."/>
            <person name="Shapiro N."/>
            <person name="Eloe-Fadrosh E.A."/>
            <person name="Pietrasiak N."/>
        </authorList>
    </citation>
    <scope>NUCLEOTIDE SEQUENCE</scope>
    <source>
        <strain evidence="1">UHER 2000/2452</strain>
    </source>
</reference>
<reference evidence="1" key="1">
    <citation type="submission" date="2021-05" db="EMBL/GenBank/DDBJ databases">
        <authorList>
            <person name="Pietrasiak N."/>
            <person name="Ward R."/>
            <person name="Stajich J.E."/>
            <person name="Kurbessoian T."/>
        </authorList>
    </citation>
    <scope>NUCLEOTIDE SEQUENCE</scope>
    <source>
        <strain evidence="1">UHER 2000/2452</strain>
    </source>
</reference>
<proteinExistence type="predicted"/>
<evidence type="ECO:0000313" key="1">
    <source>
        <dbReference type="EMBL" id="MBW4657277.1"/>
    </source>
</evidence>
<dbReference type="EMBL" id="JAHHHD010000001">
    <property type="protein sequence ID" value="MBW4657277.1"/>
    <property type="molecule type" value="Genomic_DNA"/>
</dbReference>
<dbReference type="Proteomes" id="UP000757435">
    <property type="component" value="Unassembled WGS sequence"/>
</dbReference>
<sequence>MASLTSVVLPVPTHSTYMPYLLKYNISPVEGGVILSIWEPAVKNEVRVKPFLYMIRYRLPSEAEAMKLLSEYLATYKTKAQIPQEI</sequence>
<gene>
    <name evidence="1" type="ORF">KME15_01265</name>
</gene>
<dbReference type="AlphaFoldDB" id="A0A951UKU8"/>
<accession>A0A951UKU8</accession>